<comment type="similarity">
    <text evidence="7">Belongs to the binding-protein-dependent transport system permease family.</text>
</comment>
<dbReference type="Gene3D" id="1.10.3720.10">
    <property type="entry name" value="MetI-like"/>
    <property type="match status" value="1"/>
</dbReference>
<comment type="caution">
    <text evidence="9">The sequence shown here is derived from an EMBL/GenBank/DDBJ whole genome shotgun (WGS) entry which is preliminary data.</text>
</comment>
<keyword evidence="3" id="KW-1003">Cell membrane</keyword>
<feature type="transmembrane region" description="Helical" evidence="7">
    <location>
        <begin position="188"/>
        <end position="213"/>
    </location>
</feature>
<dbReference type="PROSITE" id="PS50928">
    <property type="entry name" value="ABC_TM1"/>
    <property type="match status" value="1"/>
</dbReference>
<proteinExistence type="inferred from homology"/>
<reference evidence="9" key="1">
    <citation type="submission" date="2021-01" db="EMBL/GenBank/DDBJ databases">
        <title>Whole genome shotgun sequence of Planotetraspora silvatica NBRC 100141.</title>
        <authorList>
            <person name="Komaki H."/>
            <person name="Tamura T."/>
        </authorList>
    </citation>
    <scope>NUCLEOTIDE SEQUENCE</scope>
    <source>
        <strain evidence="9">NBRC 100141</strain>
    </source>
</reference>
<dbReference type="InterPro" id="IPR050901">
    <property type="entry name" value="BP-dep_ABC_trans_perm"/>
</dbReference>
<feature type="transmembrane region" description="Helical" evidence="7">
    <location>
        <begin position="144"/>
        <end position="167"/>
    </location>
</feature>
<evidence type="ECO:0000256" key="1">
    <source>
        <dbReference type="ARBA" id="ARBA00004651"/>
    </source>
</evidence>
<evidence type="ECO:0000256" key="5">
    <source>
        <dbReference type="ARBA" id="ARBA00022989"/>
    </source>
</evidence>
<organism evidence="9 10">
    <name type="scientific">Planotetraspora silvatica</name>
    <dbReference type="NCBI Taxonomy" id="234614"/>
    <lineage>
        <taxon>Bacteria</taxon>
        <taxon>Bacillati</taxon>
        <taxon>Actinomycetota</taxon>
        <taxon>Actinomycetes</taxon>
        <taxon>Streptosporangiales</taxon>
        <taxon>Streptosporangiaceae</taxon>
        <taxon>Planotetraspora</taxon>
    </lineage>
</organism>
<feature type="transmembrane region" description="Helical" evidence="7">
    <location>
        <begin position="246"/>
        <end position="267"/>
    </location>
</feature>
<comment type="subcellular location">
    <subcellularLocation>
        <location evidence="1 7">Cell membrane</location>
        <topology evidence="1 7">Multi-pass membrane protein</topology>
    </subcellularLocation>
</comment>
<evidence type="ECO:0000313" key="9">
    <source>
        <dbReference type="EMBL" id="GII47574.1"/>
    </source>
</evidence>
<dbReference type="Pfam" id="PF00528">
    <property type="entry name" value="BPD_transp_1"/>
    <property type="match status" value="1"/>
</dbReference>
<keyword evidence="2 7" id="KW-0813">Transport</keyword>
<dbReference type="CDD" id="cd06261">
    <property type="entry name" value="TM_PBP2"/>
    <property type="match status" value="1"/>
</dbReference>
<name>A0A8J3UKM5_9ACTN</name>
<dbReference type="AlphaFoldDB" id="A0A8J3UKM5"/>
<evidence type="ECO:0000259" key="8">
    <source>
        <dbReference type="PROSITE" id="PS50928"/>
    </source>
</evidence>
<evidence type="ECO:0000256" key="6">
    <source>
        <dbReference type="ARBA" id="ARBA00023136"/>
    </source>
</evidence>
<protein>
    <submittedName>
        <fullName evidence="9">Sugar ABC transporter permease</fullName>
    </submittedName>
</protein>
<evidence type="ECO:0000256" key="3">
    <source>
        <dbReference type="ARBA" id="ARBA00022475"/>
    </source>
</evidence>
<feature type="transmembrane region" description="Helical" evidence="7">
    <location>
        <begin position="21"/>
        <end position="42"/>
    </location>
</feature>
<dbReference type="GO" id="GO:0055085">
    <property type="term" value="P:transmembrane transport"/>
    <property type="evidence" value="ECO:0007669"/>
    <property type="project" value="InterPro"/>
</dbReference>
<dbReference type="GO" id="GO:0005886">
    <property type="term" value="C:plasma membrane"/>
    <property type="evidence" value="ECO:0007669"/>
    <property type="project" value="UniProtKB-SubCell"/>
</dbReference>
<dbReference type="InterPro" id="IPR000515">
    <property type="entry name" value="MetI-like"/>
</dbReference>
<gene>
    <name evidence="9" type="ORF">Psi02_39980</name>
</gene>
<feature type="domain" description="ABC transmembrane type-1" evidence="8">
    <location>
        <begin position="76"/>
        <end position="267"/>
    </location>
</feature>
<keyword evidence="5 7" id="KW-1133">Transmembrane helix</keyword>
<dbReference type="InterPro" id="IPR035906">
    <property type="entry name" value="MetI-like_sf"/>
</dbReference>
<feature type="transmembrane region" description="Helical" evidence="7">
    <location>
        <begin position="76"/>
        <end position="101"/>
    </location>
</feature>
<evidence type="ECO:0000256" key="2">
    <source>
        <dbReference type="ARBA" id="ARBA00022448"/>
    </source>
</evidence>
<feature type="transmembrane region" description="Helical" evidence="7">
    <location>
        <begin position="108"/>
        <end position="132"/>
    </location>
</feature>
<dbReference type="PANTHER" id="PTHR32243">
    <property type="entry name" value="MALTOSE TRANSPORT SYSTEM PERMEASE-RELATED"/>
    <property type="match status" value="1"/>
</dbReference>
<evidence type="ECO:0000313" key="10">
    <source>
        <dbReference type="Proteomes" id="UP000644610"/>
    </source>
</evidence>
<dbReference type="RefSeq" id="WP_203976232.1">
    <property type="nucleotide sequence ID" value="NZ_BAAAKY010000050.1"/>
</dbReference>
<dbReference type="Proteomes" id="UP000644610">
    <property type="component" value="Unassembled WGS sequence"/>
</dbReference>
<accession>A0A8J3UKM5</accession>
<dbReference type="PANTHER" id="PTHR32243:SF18">
    <property type="entry name" value="INNER MEMBRANE ABC TRANSPORTER PERMEASE PROTEIN YCJP"/>
    <property type="match status" value="1"/>
</dbReference>
<dbReference type="EMBL" id="BOOQ01000026">
    <property type="protein sequence ID" value="GII47574.1"/>
    <property type="molecule type" value="Genomic_DNA"/>
</dbReference>
<evidence type="ECO:0000256" key="4">
    <source>
        <dbReference type="ARBA" id="ARBA00022692"/>
    </source>
</evidence>
<keyword evidence="4 7" id="KW-0812">Transmembrane</keyword>
<sequence length="282" mass="30411">MSETRETRRAASLPRQLAWTAGAVLIIAALVFPVYWMAVLAFDDSRSILADTPVFWPRQPSLDNFTHAWDLVAGNILISTIVALSVTVITLVIAVPASYYLAQFRFRWTAVIMLGLLVAQMIPGIALGLSFYTMFAQAHLLNSYVGLILADTTYGIPFAVVLLRAFMESVPADTLAAARIDGSGEWRVFIRIAVPLATPGIITAALFAFLFAWGDFLFAVTLNGTGAVQPVTVGLYKFVGTYGSDWGGIMASVVLAIIPASVFLILAQRWLTVGVRTGGMTG</sequence>
<keyword evidence="10" id="KW-1185">Reference proteome</keyword>
<dbReference type="SUPFAM" id="SSF161098">
    <property type="entry name" value="MetI-like"/>
    <property type="match status" value="1"/>
</dbReference>
<evidence type="ECO:0000256" key="7">
    <source>
        <dbReference type="RuleBase" id="RU363032"/>
    </source>
</evidence>
<keyword evidence="6 7" id="KW-0472">Membrane</keyword>